<evidence type="ECO:0000256" key="3">
    <source>
        <dbReference type="ARBA" id="ARBA00023163"/>
    </source>
</evidence>
<protein>
    <submittedName>
        <fullName evidence="5">AraC family transcriptional regulator</fullName>
    </submittedName>
</protein>
<dbReference type="Pfam" id="PF12833">
    <property type="entry name" value="HTH_18"/>
    <property type="match status" value="1"/>
</dbReference>
<dbReference type="InterPro" id="IPR018060">
    <property type="entry name" value="HTH_AraC"/>
</dbReference>
<dbReference type="GO" id="GO:0043565">
    <property type="term" value="F:sequence-specific DNA binding"/>
    <property type="evidence" value="ECO:0007669"/>
    <property type="project" value="InterPro"/>
</dbReference>
<name>A0A1T5JB57_9FIRM</name>
<sequence>MDYYSRIQDAVDYIEENLTSKITLEDISSKAYFSMYHFHRIFSAMVGSSIKEYIRKRRLTEAAYELVNTNKRIIDIALEYQFESQQSFTKAFKKMYGITPGKYRKNKKHFILMQKKRLTEIRLNHLKGGITLKPKIVEKSEFKVIGLKYFGANNNNEIPNLWRKFFERIKEIKNRVELKTSLGVCEYVSNLTNESEFGYIACVEVNSLNEIPKGMVGEIVTSNKYAVFTHRGLSDTLGDTYEYIYSTWLPKSGYELAPSHDFELYDERFDLESENSEIDIYIPIK</sequence>
<dbReference type="InterPro" id="IPR011256">
    <property type="entry name" value="Reg_factor_effector_dom_sf"/>
</dbReference>
<proteinExistence type="predicted"/>
<dbReference type="STRING" id="36842.SAMN02194393_01062"/>
<evidence type="ECO:0000313" key="5">
    <source>
        <dbReference type="EMBL" id="SKC48651.1"/>
    </source>
</evidence>
<feature type="domain" description="HTH araC/xylS-type" evidence="4">
    <location>
        <begin position="8"/>
        <end position="106"/>
    </location>
</feature>
<dbReference type="GO" id="GO:0003700">
    <property type="term" value="F:DNA-binding transcription factor activity"/>
    <property type="evidence" value="ECO:0007669"/>
    <property type="project" value="InterPro"/>
</dbReference>
<dbReference type="Pfam" id="PF06445">
    <property type="entry name" value="GyrI-like"/>
    <property type="match status" value="1"/>
</dbReference>
<dbReference type="PROSITE" id="PS01124">
    <property type="entry name" value="HTH_ARAC_FAMILY_2"/>
    <property type="match status" value="1"/>
</dbReference>
<dbReference type="AlphaFoldDB" id="A0A1T5JB57"/>
<dbReference type="InterPro" id="IPR010499">
    <property type="entry name" value="AraC_E-bd"/>
</dbReference>
<dbReference type="RefSeq" id="WP_170917288.1">
    <property type="nucleotide sequence ID" value="NZ_FUZT01000002.1"/>
</dbReference>
<dbReference type="SMART" id="SM00871">
    <property type="entry name" value="AraC_E_bind"/>
    <property type="match status" value="1"/>
</dbReference>
<evidence type="ECO:0000256" key="2">
    <source>
        <dbReference type="ARBA" id="ARBA00023125"/>
    </source>
</evidence>
<keyword evidence="1" id="KW-0805">Transcription regulation</keyword>
<dbReference type="InterPro" id="IPR018062">
    <property type="entry name" value="HTH_AraC-typ_CS"/>
</dbReference>
<keyword evidence="6" id="KW-1185">Reference proteome</keyword>
<dbReference type="Gene3D" id="3.20.80.10">
    <property type="entry name" value="Regulatory factor, effector binding domain"/>
    <property type="match status" value="1"/>
</dbReference>
<dbReference type="PANTHER" id="PTHR47504:SF5">
    <property type="entry name" value="RIGHT ORIGIN-BINDING PROTEIN"/>
    <property type="match status" value="1"/>
</dbReference>
<dbReference type="PROSITE" id="PS00041">
    <property type="entry name" value="HTH_ARAC_FAMILY_1"/>
    <property type="match status" value="1"/>
</dbReference>
<accession>A0A1T5JB57</accession>
<dbReference type="SUPFAM" id="SSF46689">
    <property type="entry name" value="Homeodomain-like"/>
    <property type="match status" value="2"/>
</dbReference>
<dbReference type="InterPro" id="IPR050959">
    <property type="entry name" value="MarA-like"/>
</dbReference>
<dbReference type="Gene3D" id="1.10.10.60">
    <property type="entry name" value="Homeodomain-like"/>
    <property type="match status" value="2"/>
</dbReference>
<reference evidence="5 6" key="1">
    <citation type="submission" date="2017-02" db="EMBL/GenBank/DDBJ databases">
        <authorList>
            <person name="Peterson S.W."/>
        </authorList>
    </citation>
    <scope>NUCLEOTIDE SEQUENCE [LARGE SCALE GENOMIC DNA]</scope>
    <source>
        <strain evidence="5 6">M1</strain>
    </source>
</reference>
<keyword evidence="2" id="KW-0238">DNA-binding</keyword>
<dbReference type="SMART" id="SM00342">
    <property type="entry name" value="HTH_ARAC"/>
    <property type="match status" value="1"/>
</dbReference>
<dbReference type="InterPro" id="IPR020449">
    <property type="entry name" value="Tscrpt_reg_AraC-type_HTH"/>
</dbReference>
<dbReference type="PANTHER" id="PTHR47504">
    <property type="entry name" value="RIGHT ORIGIN-BINDING PROTEIN"/>
    <property type="match status" value="1"/>
</dbReference>
<gene>
    <name evidence="5" type="ORF">SAMN02194393_01062</name>
</gene>
<dbReference type="InterPro" id="IPR029442">
    <property type="entry name" value="GyrI-like"/>
</dbReference>
<dbReference type="SUPFAM" id="SSF55136">
    <property type="entry name" value="Probable bacterial effector-binding domain"/>
    <property type="match status" value="1"/>
</dbReference>
<evidence type="ECO:0000259" key="4">
    <source>
        <dbReference type="PROSITE" id="PS01124"/>
    </source>
</evidence>
<dbReference type="Proteomes" id="UP000190285">
    <property type="component" value="Unassembled WGS sequence"/>
</dbReference>
<organism evidence="5 6">
    <name type="scientific">Maledivibacter halophilus</name>
    <dbReference type="NCBI Taxonomy" id="36842"/>
    <lineage>
        <taxon>Bacteria</taxon>
        <taxon>Bacillati</taxon>
        <taxon>Bacillota</taxon>
        <taxon>Clostridia</taxon>
        <taxon>Peptostreptococcales</taxon>
        <taxon>Caminicellaceae</taxon>
        <taxon>Maledivibacter</taxon>
    </lineage>
</organism>
<evidence type="ECO:0000256" key="1">
    <source>
        <dbReference type="ARBA" id="ARBA00023015"/>
    </source>
</evidence>
<dbReference type="EMBL" id="FUZT01000002">
    <property type="protein sequence ID" value="SKC48651.1"/>
    <property type="molecule type" value="Genomic_DNA"/>
</dbReference>
<evidence type="ECO:0000313" key="6">
    <source>
        <dbReference type="Proteomes" id="UP000190285"/>
    </source>
</evidence>
<dbReference type="InterPro" id="IPR009057">
    <property type="entry name" value="Homeodomain-like_sf"/>
</dbReference>
<keyword evidence="3" id="KW-0804">Transcription</keyword>
<dbReference type="PRINTS" id="PR00032">
    <property type="entry name" value="HTHARAC"/>
</dbReference>